<dbReference type="CDD" id="cd03443">
    <property type="entry name" value="PaaI_thioesterase"/>
    <property type="match status" value="1"/>
</dbReference>
<dbReference type="Proteomes" id="UP001492380">
    <property type="component" value="Unassembled WGS sequence"/>
</dbReference>
<dbReference type="Gene3D" id="3.10.129.10">
    <property type="entry name" value="Hotdog Thioesterase"/>
    <property type="match status" value="1"/>
</dbReference>
<keyword evidence="5" id="KW-1185">Reference proteome</keyword>
<name>A0ABR1YUK9_9PEZI</name>
<dbReference type="PANTHER" id="PTHR47260:SF7">
    <property type="entry name" value="THIOESTERASE FAMILY PROTEIN (AFU_ORTHOLOGUE AFUA_1G10800)"/>
    <property type="match status" value="1"/>
</dbReference>
<dbReference type="EMBL" id="JBBWRZ010000003">
    <property type="protein sequence ID" value="KAK8239880.1"/>
    <property type="molecule type" value="Genomic_DNA"/>
</dbReference>
<comment type="caution">
    <text evidence="4">The sequence shown here is derived from an EMBL/GenBank/DDBJ whole genome shotgun (WGS) entry which is preliminary data.</text>
</comment>
<evidence type="ECO:0000313" key="5">
    <source>
        <dbReference type="Proteomes" id="UP001492380"/>
    </source>
</evidence>
<dbReference type="InterPro" id="IPR029069">
    <property type="entry name" value="HotDog_dom_sf"/>
</dbReference>
<keyword evidence="2" id="KW-0812">Transmembrane</keyword>
<protein>
    <submittedName>
        <fullName evidence="4">HotDog domain-containing protein</fullName>
    </submittedName>
</protein>
<accession>A0ABR1YUK9</accession>
<dbReference type="InterPro" id="IPR052061">
    <property type="entry name" value="PTE-AB_protein"/>
</dbReference>
<dbReference type="SUPFAM" id="SSF54637">
    <property type="entry name" value="Thioesterase/thiol ester dehydrase-isomerase"/>
    <property type="match status" value="1"/>
</dbReference>
<evidence type="ECO:0000259" key="3">
    <source>
        <dbReference type="Pfam" id="PF03061"/>
    </source>
</evidence>
<gene>
    <name evidence="4" type="ORF">HDK90DRAFT_166727</name>
</gene>
<keyword evidence="2" id="KW-1133">Transmembrane helix</keyword>
<dbReference type="PANTHER" id="PTHR47260">
    <property type="entry name" value="UPF0644 PROTEIN PB2B4.06"/>
    <property type="match status" value="1"/>
</dbReference>
<evidence type="ECO:0000313" key="4">
    <source>
        <dbReference type="EMBL" id="KAK8239880.1"/>
    </source>
</evidence>
<evidence type="ECO:0000256" key="1">
    <source>
        <dbReference type="SAM" id="MobiDB-lite"/>
    </source>
</evidence>
<dbReference type="Pfam" id="PF03061">
    <property type="entry name" value="4HBT"/>
    <property type="match status" value="1"/>
</dbReference>
<feature type="transmembrane region" description="Helical" evidence="2">
    <location>
        <begin position="95"/>
        <end position="115"/>
    </location>
</feature>
<evidence type="ECO:0000256" key="2">
    <source>
        <dbReference type="SAM" id="Phobius"/>
    </source>
</evidence>
<organism evidence="4 5">
    <name type="scientific">Phyllosticta capitalensis</name>
    <dbReference type="NCBI Taxonomy" id="121624"/>
    <lineage>
        <taxon>Eukaryota</taxon>
        <taxon>Fungi</taxon>
        <taxon>Dikarya</taxon>
        <taxon>Ascomycota</taxon>
        <taxon>Pezizomycotina</taxon>
        <taxon>Dothideomycetes</taxon>
        <taxon>Dothideomycetes incertae sedis</taxon>
        <taxon>Botryosphaeriales</taxon>
        <taxon>Phyllostictaceae</taxon>
        <taxon>Phyllosticta</taxon>
    </lineage>
</organism>
<reference evidence="4 5" key="1">
    <citation type="submission" date="2024-04" db="EMBL/GenBank/DDBJ databases">
        <title>Phyllosticta paracitricarpa is synonymous to the EU quarantine fungus P. citricarpa based on phylogenomic analyses.</title>
        <authorList>
            <consortium name="Lawrence Berkeley National Laboratory"/>
            <person name="Van Ingen-Buijs V.A."/>
            <person name="Van Westerhoven A.C."/>
            <person name="Haridas S."/>
            <person name="Skiadas P."/>
            <person name="Martin F."/>
            <person name="Groenewald J.Z."/>
            <person name="Crous P.W."/>
            <person name="Seidl M.F."/>
        </authorList>
    </citation>
    <scope>NUCLEOTIDE SEQUENCE [LARGE SCALE GENOMIC DNA]</scope>
    <source>
        <strain evidence="4 5">CBS 123374</strain>
    </source>
</reference>
<sequence length="333" mass="36051">MSLLRNLRFDVSVCSSSSSFPARLPSTKPAALVQTQHHHRRFVTAAPHIRRAPTLTFLLAAPRQRLQSTVAQPPKASTTSSPPPPRRRRSLFYRIPLYIAAGTLSLIAGIVIMAADALPVAAQILRPPTDAETLALWQPDPNTRAGELEAQLQAHPLVAALRADATLSESRPHMRIPAEMRGHNFTGGTLLGSEMLEVPALVFAARDGSRMVSVHYVGAALCGHPGIVHGGLLATLLDEGLARCCFPALPNRIAVTASLNVAFKAPCYADQFIVLRAETTKVDGRKAWVKGRLETLVDEEKGETPLLLDEAEALFIEPKGAKHMAKIYTEPVE</sequence>
<keyword evidence="2" id="KW-0472">Membrane</keyword>
<feature type="region of interest" description="Disordered" evidence="1">
    <location>
        <begin position="66"/>
        <end position="88"/>
    </location>
</feature>
<proteinExistence type="predicted"/>
<dbReference type="InterPro" id="IPR006683">
    <property type="entry name" value="Thioestr_dom"/>
</dbReference>
<feature type="domain" description="Thioesterase" evidence="3">
    <location>
        <begin position="226"/>
        <end position="293"/>
    </location>
</feature>